<name>A0ABT9DDU1_9MOLU</name>
<evidence type="ECO:0000256" key="1">
    <source>
        <dbReference type="ARBA" id="ARBA00006640"/>
    </source>
</evidence>
<dbReference type="PRINTS" id="PR00976">
    <property type="entry name" value="RIBOSOMALS21"/>
</dbReference>
<comment type="caution">
    <text evidence="7">The sequence shown here is derived from an EMBL/GenBank/DDBJ whole genome shotgun (WGS) entry which is preliminary data.</text>
</comment>
<keyword evidence="2 5" id="KW-0689">Ribosomal protein</keyword>
<dbReference type="RefSeq" id="WP_304515402.1">
    <property type="nucleotide sequence ID" value="NZ_JAOSID010000007.1"/>
</dbReference>
<dbReference type="Gene3D" id="1.20.5.1150">
    <property type="entry name" value="Ribosomal protein S8"/>
    <property type="match status" value="1"/>
</dbReference>
<evidence type="ECO:0000256" key="4">
    <source>
        <dbReference type="ARBA" id="ARBA00035135"/>
    </source>
</evidence>
<comment type="similarity">
    <text evidence="1 5 6">Belongs to the bacterial ribosomal protein bS21 family.</text>
</comment>
<dbReference type="InterPro" id="IPR038380">
    <property type="entry name" value="Ribosomal_bS21_sf"/>
</dbReference>
<dbReference type="InterPro" id="IPR001911">
    <property type="entry name" value="Ribosomal_bS21"/>
</dbReference>
<accession>A0ABT9DDU1</accession>
<evidence type="ECO:0000256" key="2">
    <source>
        <dbReference type="ARBA" id="ARBA00022980"/>
    </source>
</evidence>
<evidence type="ECO:0000313" key="7">
    <source>
        <dbReference type="EMBL" id="MDO8168197.1"/>
    </source>
</evidence>
<evidence type="ECO:0000256" key="5">
    <source>
        <dbReference type="HAMAP-Rule" id="MF_00358"/>
    </source>
</evidence>
<evidence type="ECO:0000256" key="3">
    <source>
        <dbReference type="ARBA" id="ARBA00023274"/>
    </source>
</evidence>
<keyword evidence="8" id="KW-1185">Reference proteome</keyword>
<sequence>MSKTIVHEDESIEETLRRFKRDVAKAGNLTIARKKEFYIKPSVEKKNRRKIFKTKKR</sequence>
<protein>
    <recommendedName>
        <fullName evidence="4 5">Small ribosomal subunit protein bS21</fullName>
    </recommendedName>
</protein>
<gene>
    <name evidence="5 7" type="primary">rpsU</name>
    <name evidence="7" type="ORF">OC680_01750</name>
</gene>
<proteinExistence type="inferred from homology"/>
<dbReference type="Proteomes" id="UP001172036">
    <property type="component" value="Unassembled WGS sequence"/>
</dbReference>
<evidence type="ECO:0000313" key="8">
    <source>
        <dbReference type="Proteomes" id="UP001172036"/>
    </source>
</evidence>
<dbReference type="GO" id="GO:0005840">
    <property type="term" value="C:ribosome"/>
    <property type="evidence" value="ECO:0007669"/>
    <property type="project" value="UniProtKB-KW"/>
</dbReference>
<dbReference type="HAMAP" id="MF_00358">
    <property type="entry name" value="Ribosomal_bS21"/>
    <property type="match status" value="1"/>
</dbReference>
<dbReference type="Pfam" id="PF01165">
    <property type="entry name" value="Ribosomal_S21"/>
    <property type="match status" value="1"/>
</dbReference>
<dbReference type="NCBIfam" id="TIGR00030">
    <property type="entry name" value="S21p"/>
    <property type="match status" value="1"/>
</dbReference>
<keyword evidence="3 5" id="KW-0687">Ribonucleoprotein</keyword>
<dbReference type="EMBL" id="JAOSID010000007">
    <property type="protein sequence ID" value="MDO8168197.1"/>
    <property type="molecule type" value="Genomic_DNA"/>
</dbReference>
<evidence type="ECO:0000256" key="6">
    <source>
        <dbReference type="RuleBase" id="RU000667"/>
    </source>
</evidence>
<reference evidence="7 8" key="1">
    <citation type="journal article" date="2023" name="Int. J. Syst. Evol. Microbiol.">
        <title>The observation of taxonomic boundaries for the 16SrII and 16SrXXV phytoplasmas using genome-based delimitation.</title>
        <authorList>
            <person name="Rodrigues Jardim B."/>
            <person name="Tran-Nguyen L.T.T."/>
            <person name="Gambley C."/>
            <person name="Al-Sadi A.M."/>
            <person name="Al-Subhi A.M."/>
            <person name="Foissac X."/>
            <person name="Salar P."/>
            <person name="Cai H."/>
            <person name="Yang J.Y."/>
            <person name="Davis R."/>
            <person name="Jones L."/>
            <person name="Rodoni B."/>
            <person name="Constable F.E."/>
        </authorList>
    </citation>
    <scope>NUCLEOTIDE SEQUENCE [LARGE SCALE GENOMIC DNA]</scope>
    <source>
        <strain evidence="7">BAWM-155c</strain>
    </source>
</reference>
<organism evidence="7 8">
    <name type="scientific">Candidatus Phytoplasma melaleucae</name>
    <dbReference type="NCBI Taxonomy" id="2982630"/>
    <lineage>
        <taxon>Bacteria</taxon>
        <taxon>Bacillati</taxon>
        <taxon>Mycoplasmatota</taxon>
        <taxon>Mollicutes</taxon>
        <taxon>Acholeplasmatales</taxon>
        <taxon>Acholeplasmataceae</taxon>
        <taxon>Candidatus Phytoplasma</taxon>
    </lineage>
</organism>